<protein>
    <recommendedName>
        <fullName evidence="12">Cell wall hydroxyproline-rich glycoprotein</fullName>
    </recommendedName>
</protein>
<evidence type="ECO:0000256" key="12">
    <source>
        <dbReference type="ARBA" id="ARBA00041871"/>
    </source>
</evidence>
<dbReference type="Proteomes" id="UP001153076">
    <property type="component" value="Unassembled WGS sequence"/>
</dbReference>
<dbReference type="AlphaFoldDB" id="A0A9Q1Q7V0"/>
<evidence type="ECO:0000256" key="11">
    <source>
        <dbReference type="ARBA" id="ARBA00023316"/>
    </source>
</evidence>
<keyword evidence="9" id="KW-0325">Glycoprotein</keyword>
<dbReference type="InterPro" id="IPR001611">
    <property type="entry name" value="Leu-rich_rpt"/>
</dbReference>
<evidence type="ECO:0000256" key="8">
    <source>
        <dbReference type="ARBA" id="ARBA00023136"/>
    </source>
</evidence>
<feature type="domain" description="Leucine-rich repeat-containing N-terminal plant-type" evidence="14">
    <location>
        <begin position="38"/>
        <end position="70"/>
    </location>
</feature>
<comment type="subcellular location">
    <subcellularLocation>
        <location evidence="2">Membrane</location>
    </subcellularLocation>
    <subcellularLocation>
        <location evidence="1">Secreted</location>
        <location evidence="1">Cell wall</location>
    </subcellularLocation>
</comment>
<keyword evidence="4" id="KW-0964">Secreted</keyword>
<dbReference type="Pfam" id="PF00560">
    <property type="entry name" value="LRR_1"/>
    <property type="match status" value="3"/>
</dbReference>
<evidence type="ECO:0000259" key="14">
    <source>
        <dbReference type="Pfam" id="PF08263"/>
    </source>
</evidence>
<dbReference type="Pfam" id="PF08263">
    <property type="entry name" value="LRRNT_2"/>
    <property type="match status" value="1"/>
</dbReference>
<organism evidence="15 16">
    <name type="scientific">Carnegiea gigantea</name>
    <dbReference type="NCBI Taxonomy" id="171969"/>
    <lineage>
        <taxon>Eukaryota</taxon>
        <taxon>Viridiplantae</taxon>
        <taxon>Streptophyta</taxon>
        <taxon>Embryophyta</taxon>
        <taxon>Tracheophyta</taxon>
        <taxon>Spermatophyta</taxon>
        <taxon>Magnoliopsida</taxon>
        <taxon>eudicotyledons</taxon>
        <taxon>Gunneridae</taxon>
        <taxon>Pentapetalae</taxon>
        <taxon>Caryophyllales</taxon>
        <taxon>Cactineae</taxon>
        <taxon>Cactaceae</taxon>
        <taxon>Cactoideae</taxon>
        <taxon>Echinocereeae</taxon>
        <taxon>Carnegiea</taxon>
    </lineage>
</organism>
<evidence type="ECO:0000256" key="5">
    <source>
        <dbReference type="ARBA" id="ARBA00022614"/>
    </source>
</evidence>
<keyword evidence="5" id="KW-0433">Leucine-rich repeat</keyword>
<dbReference type="GO" id="GO:0071555">
    <property type="term" value="P:cell wall organization"/>
    <property type="evidence" value="ECO:0007669"/>
    <property type="project" value="UniProtKB-KW"/>
</dbReference>
<dbReference type="SUPFAM" id="SSF52058">
    <property type="entry name" value="L domain-like"/>
    <property type="match status" value="1"/>
</dbReference>
<dbReference type="InterPro" id="IPR051582">
    <property type="entry name" value="LRR_extensin-like_regulator"/>
</dbReference>
<dbReference type="GO" id="GO:0016020">
    <property type="term" value="C:membrane"/>
    <property type="evidence" value="ECO:0007669"/>
    <property type="project" value="UniProtKB-SubCell"/>
</dbReference>
<keyword evidence="8" id="KW-0472">Membrane</keyword>
<evidence type="ECO:0000256" key="2">
    <source>
        <dbReference type="ARBA" id="ARBA00004370"/>
    </source>
</evidence>
<name>A0A9Q1Q7V0_9CARY</name>
<evidence type="ECO:0000256" key="3">
    <source>
        <dbReference type="ARBA" id="ARBA00022512"/>
    </source>
</evidence>
<dbReference type="FunFam" id="3.80.10.10:FF:000224">
    <property type="entry name" value="Leucine-rich repeat extensin-like protein 1"/>
    <property type="match status" value="1"/>
</dbReference>
<evidence type="ECO:0000313" key="16">
    <source>
        <dbReference type="Proteomes" id="UP001153076"/>
    </source>
</evidence>
<gene>
    <name evidence="15" type="ORF">Cgig2_004433</name>
</gene>
<feature type="signal peptide" evidence="13">
    <location>
        <begin position="1"/>
        <end position="26"/>
    </location>
</feature>
<accession>A0A9Q1Q7V0</accession>
<dbReference type="EMBL" id="JAKOGI010000689">
    <property type="protein sequence ID" value="KAJ8431401.1"/>
    <property type="molecule type" value="Genomic_DNA"/>
</dbReference>
<keyword evidence="11" id="KW-0961">Cell wall biogenesis/degradation</keyword>
<sequence>MKILQSFLPLSFLSLLLLALPSPSHQVPNPRLQNAFIALQAWKKAMTSDPLNFTSNWHGPHVCSYNGVFCAPAPDDGYVMTVAGVDLNHANIAGTLPKELGLLTDLALFHLNSNRFSGSIPHTFKKWTRIFEFDISNNKFYGEFPNVLLYLPSLKFLDLRYNYFEGPLPSALFDLKLDALFLNNNNFKSKFPKNIGNSPVSVAVLAHNNLPGCIPPTISKMSKTLNELILIDVGLKACLPQELGKLTNVTVFDVSYNGLSGQLPATMGNMKSLEQLNVAHNMLTGYIPGSICRLPKLQNFTYSFNFYTGEPVKCLKLKSKDDRFNCIPNRPAQRPPKQCKAVTAYPVSCSTGTC</sequence>
<evidence type="ECO:0000256" key="4">
    <source>
        <dbReference type="ARBA" id="ARBA00022525"/>
    </source>
</evidence>
<keyword evidence="6 13" id="KW-0732">Signal</keyword>
<dbReference type="InterPro" id="IPR032675">
    <property type="entry name" value="LRR_dom_sf"/>
</dbReference>
<evidence type="ECO:0000313" key="15">
    <source>
        <dbReference type="EMBL" id="KAJ8431401.1"/>
    </source>
</evidence>
<evidence type="ECO:0000256" key="1">
    <source>
        <dbReference type="ARBA" id="ARBA00004191"/>
    </source>
</evidence>
<dbReference type="FunFam" id="3.80.10.10:FF:000041">
    <property type="entry name" value="LRR receptor-like serine/threonine-protein kinase ERECTA"/>
    <property type="match status" value="1"/>
</dbReference>
<dbReference type="PANTHER" id="PTHR32093:SF121">
    <property type="entry name" value="LEUCINE-RICH REPEAT EXTENSIN-LIKE PROTEIN 6"/>
    <property type="match status" value="1"/>
</dbReference>
<keyword evidence="3" id="KW-0134">Cell wall</keyword>
<dbReference type="OrthoDB" id="676979at2759"/>
<keyword evidence="10" id="KW-0379">Hydroxylation</keyword>
<comment type="caution">
    <text evidence="15">The sequence shown here is derived from an EMBL/GenBank/DDBJ whole genome shotgun (WGS) entry which is preliminary data.</text>
</comment>
<keyword evidence="7" id="KW-0677">Repeat</keyword>
<keyword evidence="16" id="KW-1185">Reference proteome</keyword>
<dbReference type="Gene3D" id="3.80.10.10">
    <property type="entry name" value="Ribonuclease Inhibitor"/>
    <property type="match status" value="2"/>
</dbReference>
<dbReference type="InterPro" id="IPR013210">
    <property type="entry name" value="LRR_N_plant-typ"/>
</dbReference>
<evidence type="ECO:0000256" key="10">
    <source>
        <dbReference type="ARBA" id="ARBA00023278"/>
    </source>
</evidence>
<proteinExistence type="predicted"/>
<evidence type="ECO:0000256" key="13">
    <source>
        <dbReference type="SAM" id="SignalP"/>
    </source>
</evidence>
<evidence type="ECO:0000256" key="9">
    <source>
        <dbReference type="ARBA" id="ARBA00023180"/>
    </source>
</evidence>
<dbReference type="PANTHER" id="PTHR32093">
    <property type="entry name" value="LEUCINE-RICH REPEAT EXTENSIN-LIKE PROTEIN 3-RELATED"/>
    <property type="match status" value="1"/>
</dbReference>
<evidence type="ECO:0000256" key="7">
    <source>
        <dbReference type="ARBA" id="ARBA00022737"/>
    </source>
</evidence>
<reference evidence="15" key="1">
    <citation type="submission" date="2022-04" db="EMBL/GenBank/DDBJ databases">
        <title>Carnegiea gigantea Genome sequencing and assembly v2.</title>
        <authorList>
            <person name="Copetti D."/>
            <person name="Sanderson M.J."/>
            <person name="Burquez A."/>
            <person name="Wojciechowski M.F."/>
        </authorList>
    </citation>
    <scope>NUCLEOTIDE SEQUENCE</scope>
    <source>
        <strain evidence="15">SGP5-SGP5p</strain>
        <tissue evidence="15">Aerial part</tissue>
    </source>
</reference>
<evidence type="ECO:0000256" key="6">
    <source>
        <dbReference type="ARBA" id="ARBA00022729"/>
    </source>
</evidence>
<feature type="chain" id="PRO_5040115347" description="Cell wall hydroxyproline-rich glycoprotein" evidence="13">
    <location>
        <begin position="27"/>
        <end position="354"/>
    </location>
</feature>